<accession>A0A7M7HIV4</accession>
<dbReference type="PROSITE" id="PS50119">
    <property type="entry name" value="ZF_BBOX"/>
    <property type="match status" value="1"/>
</dbReference>
<evidence type="ECO:0000259" key="6">
    <source>
        <dbReference type="PROSITE" id="PS50089"/>
    </source>
</evidence>
<evidence type="ECO:0000313" key="8">
    <source>
        <dbReference type="EnsemblMetazoa" id="XP_011672192"/>
    </source>
</evidence>
<dbReference type="GO" id="GO:0008270">
    <property type="term" value="F:zinc ion binding"/>
    <property type="evidence" value="ECO:0007669"/>
    <property type="project" value="UniProtKB-KW"/>
</dbReference>
<dbReference type="GeneID" id="105442084"/>
<feature type="compositionally biased region" description="Basic residues" evidence="5">
    <location>
        <begin position="347"/>
        <end position="362"/>
    </location>
</feature>
<reference evidence="8" key="2">
    <citation type="submission" date="2021-01" db="UniProtKB">
        <authorList>
            <consortium name="EnsemblMetazoa"/>
        </authorList>
    </citation>
    <scope>IDENTIFICATION</scope>
</reference>
<feature type="domain" description="RING-type" evidence="6">
    <location>
        <begin position="15"/>
        <end position="58"/>
    </location>
</feature>
<dbReference type="InterPro" id="IPR001841">
    <property type="entry name" value="Znf_RING"/>
</dbReference>
<dbReference type="InterPro" id="IPR018957">
    <property type="entry name" value="Znf_C3HC4_RING-type"/>
</dbReference>
<dbReference type="OMA" id="GEDRIGC"/>
<dbReference type="RefSeq" id="XP_011672192.2">
    <property type="nucleotide sequence ID" value="XM_011673890.2"/>
</dbReference>
<evidence type="ECO:0000256" key="4">
    <source>
        <dbReference type="PROSITE-ProRule" id="PRU00024"/>
    </source>
</evidence>
<keyword evidence="2 4" id="KW-0863">Zinc-finger</keyword>
<dbReference type="PROSITE" id="PS50089">
    <property type="entry name" value="ZF_RING_2"/>
    <property type="match status" value="1"/>
</dbReference>
<dbReference type="InterPro" id="IPR047153">
    <property type="entry name" value="TRIM45/56/19-like"/>
</dbReference>
<dbReference type="InterPro" id="IPR013083">
    <property type="entry name" value="Znf_RING/FYVE/PHD"/>
</dbReference>
<proteinExistence type="predicted"/>
<dbReference type="Gene3D" id="3.30.160.60">
    <property type="entry name" value="Classic Zinc Finger"/>
    <property type="match status" value="1"/>
</dbReference>
<dbReference type="InterPro" id="IPR017907">
    <property type="entry name" value="Znf_RING_CS"/>
</dbReference>
<dbReference type="InParanoid" id="A0A7M7HIV4"/>
<dbReference type="AlphaFoldDB" id="A0A7M7HIV4"/>
<feature type="region of interest" description="Disordered" evidence="5">
    <location>
        <begin position="313"/>
        <end position="369"/>
    </location>
</feature>
<keyword evidence="1" id="KW-0479">Metal-binding</keyword>
<evidence type="ECO:0000256" key="2">
    <source>
        <dbReference type="ARBA" id="ARBA00022771"/>
    </source>
</evidence>
<dbReference type="SUPFAM" id="SSF101898">
    <property type="entry name" value="NHL repeat"/>
    <property type="match status" value="1"/>
</dbReference>
<organism evidence="8 9">
    <name type="scientific">Strongylocentrotus purpuratus</name>
    <name type="common">Purple sea urchin</name>
    <dbReference type="NCBI Taxonomy" id="7668"/>
    <lineage>
        <taxon>Eukaryota</taxon>
        <taxon>Metazoa</taxon>
        <taxon>Echinodermata</taxon>
        <taxon>Eleutherozoa</taxon>
        <taxon>Echinozoa</taxon>
        <taxon>Echinoidea</taxon>
        <taxon>Euechinoidea</taxon>
        <taxon>Echinacea</taxon>
        <taxon>Camarodonta</taxon>
        <taxon>Echinidea</taxon>
        <taxon>Strongylocentrotidae</taxon>
        <taxon>Strongylocentrotus</taxon>
    </lineage>
</organism>
<dbReference type="InterPro" id="IPR000315">
    <property type="entry name" value="Znf_B-box"/>
</dbReference>
<dbReference type="GO" id="GO:0061630">
    <property type="term" value="F:ubiquitin protein ligase activity"/>
    <property type="evidence" value="ECO:0000318"/>
    <property type="project" value="GO_Central"/>
</dbReference>
<name>A0A7M7HIV4_STRPU</name>
<dbReference type="KEGG" id="spu:105442084"/>
<dbReference type="SUPFAM" id="SSF57845">
    <property type="entry name" value="B-box zinc-binding domain"/>
    <property type="match status" value="1"/>
</dbReference>
<evidence type="ECO:0000256" key="5">
    <source>
        <dbReference type="SAM" id="MobiDB-lite"/>
    </source>
</evidence>
<dbReference type="OrthoDB" id="654191at2759"/>
<evidence type="ECO:0000256" key="1">
    <source>
        <dbReference type="ARBA" id="ARBA00022723"/>
    </source>
</evidence>
<dbReference type="PROSITE" id="PS00518">
    <property type="entry name" value="ZF_RING_1"/>
    <property type="match status" value="1"/>
</dbReference>
<protein>
    <submittedName>
        <fullName evidence="8">Uncharacterized protein</fullName>
    </submittedName>
</protein>
<keyword evidence="3" id="KW-0862">Zinc</keyword>
<dbReference type="Proteomes" id="UP000007110">
    <property type="component" value="Unassembled WGS sequence"/>
</dbReference>
<dbReference type="EnsemblMetazoa" id="XM_011673890">
    <property type="protein sequence ID" value="XP_011672192"/>
    <property type="gene ID" value="LOC105442084"/>
</dbReference>
<feature type="domain" description="B box-type" evidence="7">
    <location>
        <begin position="97"/>
        <end position="138"/>
    </location>
</feature>
<dbReference type="Pfam" id="PF00097">
    <property type="entry name" value="zf-C3HC4"/>
    <property type="match status" value="1"/>
</dbReference>
<evidence type="ECO:0000259" key="7">
    <source>
        <dbReference type="PROSITE" id="PS50119"/>
    </source>
</evidence>
<keyword evidence="9" id="KW-1185">Reference proteome</keyword>
<dbReference type="Pfam" id="PF00643">
    <property type="entry name" value="zf-B_box"/>
    <property type="match status" value="1"/>
</dbReference>
<dbReference type="Gene3D" id="3.30.40.10">
    <property type="entry name" value="Zinc/RING finger domain, C3HC4 (zinc finger)"/>
    <property type="match status" value="1"/>
</dbReference>
<dbReference type="SMART" id="SM00184">
    <property type="entry name" value="RING"/>
    <property type="match status" value="1"/>
</dbReference>
<dbReference type="PANTHER" id="PTHR25462">
    <property type="entry name" value="BONUS, ISOFORM C-RELATED"/>
    <property type="match status" value="1"/>
</dbReference>
<evidence type="ECO:0000313" key="9">
    <source>
        <dbReference type="Proteomes" id="UP000007110"/>
    </source>
</evidence>
<dbReference type="CDD" id="cd19756">
    <property type="entry name" value="Bbox2"/>
    <property type="match status" value="1"/>
</dbReference>
<dbReference type="SUPFAM" id="SSF57850">
    <property type="entry name" value="RING/U-box"/>
    <property type="match status" value="1"/>
</dbReference>
<evidence type="ECO:0000256" key="3">
    <source>
        <dbReference type="ARBA" id="ARBA00022833"/>
    </source>
</evidence>
<dbReference type="CDD" id="cd16449">
    <property type="entry name" value="RING-HC"/>
    <property type="match status" value="1"/>
</dbReference>
<reference evidence="9" key="1">
    <citation type="submission" date="2015-02" db="EMBL/GenBank/DDBJ databases">
        <title>Genome sequencing for Strongylocentrotus purpuratus.</title>
        <authorList>
            <person name="Murali S."/>
            <person name="Liu Y."/>
            <person name="Vee V."/>
            <person name="English A."/>
            <person name="Wang M."/>
            <person name="Skinner E."/>
            <person name="Han Y."/>
            <person name="Muzny D.M."/>
            <person name="Worley K.C."/>
            <person name="Gibbs R.A."/>
        </authorList>
    </citation>
    <scope>NUCLEOTIDE SEQUENCE</scope>
</reference>
<sequence length="650" mass="72122">MATRSKEEKFQCLNCPMCLDVLCNATFLSCGHSFCRGCLEAYDKQLKDLNHIVCPVCRKSTKLDQERVAGLTPNFLAKGLKDLLKVDVIAQSQEDDLSSKFCSLHSNVYKDIYCQPCGEFICLTCFIDSHQGHKIKKQEELEKELKTKRDALLEKSTTRKARFEQCLSEALLQRDVMNSHLSGLEREVRDTFAIKVVALQQNEEELLEKIEGIRKDLDKQLEGCIYRCTEVIGKISSSVKLLTHHASKPLDHDIIKADQLRCADLEDSLMKVTDEESTTRVEEIRRNVQFCPAGDELLALGCIDVSVNDIENNSSHNTTDDAVVSEEAGGPPASSLETVNATQHVKTTGRKHRRNKRGRKQQVCKNDSGIPETVLNNSMSIVRTRAFPLDKRRLFGLAALSEDAVVIGYGEDRIGCDRFTLSGDEGPYLGSEVGDVYDVAFLSGGRTVISKEGDEFVIYNTISGSSSGKRYALRPSGGLVRVSTDQHDNIYAVNNNPVICVFDGSNPNPQRVVRTGNIRPQQICVTRTGIMITSTGTGNFTPSTVTVFDREGRVGPSIIATNQNEYVYATVDNLDRVLVAIVGSLSDTLSLTRYRLQGIQPIEEVRFQLLRMPGQNKLGLSGTMFHIVSLSPNMIAVVFQNCLSFIQLGM</sequence>
<dbReference type="PANTHER" id="PTHR25462:SF229">
    <property type="entry name" value="TRANSCRIPTION INTERMEDIARY FACTOR 1-BETA"/>
    <property type="match status" value="1"/>
</dbReference>
<feature type="compositionally biased region" description="Polar residues" evidence="5">
    <location>
        <begin position="335"/>
        <end position="345"/>
    </location>
</feature>